<proteinExistence type="predicted"/>
<dbReference type="Pfam" id="PF00535">
    <property type="entry name" value="Glycos_transf_2"/>
    <property type="match status" value="1"/>
</dbReference>
<dbReference type="Gene3D" id="1.10.10.60">
    <property type="entry name" value="Homeodomain-like"/>
    <property type="match status" value="1"/>
</dbReference>
<dbReference type="AlphaFoldDB" id="A0A830HGW1"/>
<dbReference type="GO" id="GO:0016758">
    <property type="term" value="F:hexosyltransferase activity"/>
    <property type="evidence" value="ECO:0007669"/>
    <property type="project" value="UniProtKB-ARBA"/>
</dbReference>
<protein>
    <recommendedName>
        <fullName evidence="2">Myb-like domain-containing protein</fullName>
    </recommendedName>
</protein>
<dbReference type="InterPro" id="IPR009057">
    <property type="entry name" value="Homeodomain-like_sf"/>
</dbReference>
<dbReference type="PANTHER" id="PTHR22916:SF3">
    <property type="entry name" value="UDP-GLCNAC:BETAGAL BETA-1,3-N-ACETYLGLUCOSAMINYLTRANSFERASE-LIKE PROTEIN 1"/>
    <property type="match status" value="1"/>
</dbReference>
<evidence type="ECO:0000313" key="4">
    <source>
        <dbReference type="Proteomes" id="UP000660262"/>
    </source>
</evidence>
<reference evidence="3" key="1">
    <citation type="submission" date="2020-10" db="EMBL/GenBank/DDBJ databases">
        <title>Unveiling of a novel bifunctional photoreceptor, Dualchrome1, isolated from a cosmopolitan green alga.</title>
        <authorList>
            <person name="Suzuki S."/>
            <person name="Kawachi M."/>
        </authorList>
    </citation>
    <scope>NUCLEOTIDE SEQUENCE</scope>
    <source>
        <strain evidence="3">NIES 2893</strain>
    </source>
</reference>
<feature type="region of interest" description="Disordered" evidence="1">
    <location>
        <begin position="166"/>
        <end position="207"/>
    </location>
</feature>
<accession>A0A830HGW1</accession>
<feature type="compositionally biased region" description="Polar residues" evidence="1">
    <location>
        <begin position="195"/>
        <end position="204"/>
    </location>
</feature>
<dbReference type="SUPFAM" id="SSF53448">
    <property type="entry name" value="Nucleotide-diphospho-sugar transferases"/>
    <property type="match status" value="1"/>
</dbReference>
<sequence length="907" mass="96952">MASQHGLSVEDAEDAEPEEVDALFYSAHRALLLARGYTVLRSCLPSSLVAFLAESIQRELASGCGVSCGAESGAASSSSIDLTIPSSWPKGRRVVETVPPGHGVDSGAWIELASSQKLTRALDCILGQGKWTLPLNPSASVRDEAIARGDFVRHWYCPVVFPEGSHHASTTTTTTTKGEATQRKRKNEDRDEETQAPSSPSSSWTERELTALRNAVASNLSWEKVAKAVGGTRTAAECKAKYSVATPWTEQEEASLSQLIASMGGATVAATAPARIACEFQRNSRRPKKQVMARVRELASAAAEASATSEKPSSPAASWTAVNRRNRPHQGWHIDIGPGFDPQHARVATGHEFQGVVVLVLLSDWEPGGGGTAVVVGSHKWVHDRLVAAGDVGIAHDELSAWAQARVAAAIHSGSLAYHRDAIVDESNAVERIEQITGRAGDVAILHPLAVHSGTTNHSVNVPRLMANGMVRIQTKSFVKDGHPLLPRMIAADGACETDDASVEFERSVLASARGGSASALRLTSPDELLPSVSVILPVHNAAKWLDECLGSLLAQTHRGPIELSAYDDGSTDASGEMLHIWACRLRDANISVVLSGGTGTAYGCGGAKNAAIRQSSGSILVFLDADDVMAPDRIAASVAALAKHPRALVGCAWQRMPTHATAHYSQWANNLSAEALLAERFRETTVQMPTWTLRRDVFDATGPFETELGEDHEWLLRHLGSRGTCASAVLKYDAVMGNVEDIDVFGNPAAVALARINDAASPLMLYRWRAESESGKTSRRRLMEIKAAAIERDVLTKAPFCNGFTIWGAGRDARALFAALSPRGRGKVRAMIDIDPRKFQGRDYANHTIEAPNSCPVVAPGDERAKPPCLVAVAIRRGSECAEGGSLEERVARAFHGKGGDVLYLC</sequence>
<organism evidence="3 4">
    <name type="scientific">Pycnococcus provasolii</name>
    <dbReference type="NCBI Taxonomy" id="41880"/>
    <lineage>
        <taxon>Eukaryota</taxon>
        <taxon>Viridiplantae</taxon>
        <taxon>Chlorophyta</taxon>
        <taxon>Pseudoscourfieldiophyceae</taxon>
        <taxon>Pseudoscourfieldiales</taxon>
        <taxon>Pycnococcaceae</taxon>
        <taxon>Pycnococcus</taxon>
    </lineage>
</organism>
<dbReference type="CDD" id="cd00167">
    <property type="entry name" value="SANT"/>
    <property type="match status" value="1"/>
</dbReference>
<feature type="domain" description="Myb-like" evidence="2">
    <location>
        <begin position="196"/>
        <end position="246"/>
    </location>
</feature>
<dbReference type="Gene3D" id="2.60.120.620">
    <property type="entry name" value="q2cbj1_9rhob like domain"/>
    <property type="match status" value="1"/>
</dbReference>
<feature type="compositionally biased region" description="Basic and acidic residues" evidence="1">
    <location>
        <begin position="180"/>
        <end position="189"/>
    </location>
</feature>
<dbReference type="Pfam" id="PF05721">
    <property type="entry name" value="PhyH"/>
    <property type="match status" value="1"/>
</dbReference>
<dbReference type="EMBL" id="BNJQ01000013">
    <property type="protein sequence ID" value="GHP06576.1"/>
    <property type="molecule type" value="Genomic_DNA"/>
</dbReference>
<dbReference type="PANTHER" id="PTHR22916">
    <property type="entry name" value="GLYCOSYLTRANSFERASE"/>
    <property type="match status" value="1"/>
</dbReference>
<dbReference type="InterPro" id="IPR001005">
    <property type="entry name" value="SANT/Myb"/>
</dbReference>
<dbReference type="PROSITE" id="PS50090">
    <property type="entry name" value="MYB_LIKE"/>
    <property type="match status" value="1"/>
</dbReference>
<dbReference type="SUPFAM" id="SSF51197">
    <property type="entry name" value="Clavaminate synthase-like"/>
    <property type="match status" value="1"/>
</dbReference>
<dbReference type="Proteomes" id="UP000660262">
    <property type="component" value="Unassembled WGS sequence"/>
</dbReference>
<dbReference type="InterPro" id="IPR001173">
    <property type="entry name" value="Glyco_trans_2-like"/>
</dbReference>
<evidence type="ECO:0000256" key="1">
    <source>
        <dbReference type="SAM" id="MobiDB-lite"/>
    </source>
</evidence>
<evidence type="ECO:0000313" key="3">
    <source>
        <dbReference type="EMBL" id="GHP06576.1"/>
    </source>
</evidence>
<keyword evidence="4" id="KW-1185">Reference proteome</keyword>
<name>A0A830HGW1_9CHLO</name>
<dbReference type="Gene3D" id="3.90.550.10">
    <property type="entry name" value="Spore Coat Polysaccharide Biosynthesis Protein SpsA, Chain A"/>
    <property type="match status" value="1"/>
</dbReference>
<dbReference type="OrthoDB" id="497480at2759"/>
<dbReference type="SUPFAM" id="SSF46689">
    <property type="entry name" value="Homeodomain-like"/>
    <property type="match status" value="1"/>
</dbReference>
<gene>
    <name evidence="3" type="ORF">PPROV_000532100</name>
</gene>
<dbReference type="InterPro" id="IPR029044">
    <property type="entry name" value="Nucleotide-diphossugar_trans"/>
</dbReference>
<dbReference type="InterPro" id="IPR008775">
    <property type="entry name" value="Phytyl_CoA_dOase-like"/>
</dbReference>
<evidence type="ECO:0000259" key="2">
    <source>
        <dbReference type="PROSITE" id="PS50090"/>
    </source>
</evidence>
<comment type="caution">
    <text evidence="3">The sequence shown here is derived from an EMBL/GenBank/DDBJ whole genome shotgun (WGS) entry which is preliminary data.</text>
</comment>